<organism evidence="2 3">
    <name type="scientific">Actinoallomurus bryophytorum</name>
    <dbReference type="NCBI Taxonomy" id="1490222"/>
    <lineage>
        <taxon>Bacteria</taxon>
        <taxon>Bacillati</taxon>
        <taxon>Actinomycetota</taxon>
        <taxon>Actinomycetes</taxon>
        <taxon>Streptosporangiales</taxon>
        <taxon>Thermomonosporaceae</taxon>
        <taxon>Actinoallomurus</taxon>
    </lineage>
</organism>
<sequence length="307" mass="32314">MKVLIAGATGAVGRPLVRMLAEGGHEVFALTRSRQPVPGATTVVADALDRTKLLAAVDGLRLDAVVHQLTALKKVPTREGLMAATNALRTEGTTNLLAVAGATGAHRFVSQSFFGGYGFRDHGAAPLTEDAPFGEPGGPFARTVAAMRSAEEQILTAGGVEGISLRYGGFYGPGSVDGMLEALRRRRLPVARGGVAPWTYVDDAAGATVAALEHGRGGRAYNICDDEAATWLDVVTEVARVFELPRPMGAPGALVRLMAPYAGVLMTRTSMRLSTARARDELGWKPSVSGYRDGLARTREIMRTSAA</sequence>
<accession>A0A543C0C5</accession>
<dbReference type="InterPro" id="IPR036291">
    <property type="entry name" value="NAD(P)-bd_dom_sf"/>
</dbReference>
<evidence type="ECO:0000313" key="3">
    <source>
        <dbReference type="Proteomes" id="UP000316096"/>
    </source>
</evidence>
<evidence type="ECO:0000259" key="1">
    <source>
        <dbReference type="Pfam" id="PF01370"/>
    </source>
</evidence>
<reference evidence="2 3" key="1">
    <citation type="submission" date="2019-06" db="EMBL/GenBank/DDBJ databases">
        <title>Sequencing the genomes of 1000 actinobacteria strains.</title>
        <authorList>
            <person name="Klenk H.-P."/>
        </authorList>
    </citation>
    <scope>NUCLEOTIDE SEQUENCE [LARGE SCALE GENOMIC DNA]</scope>
    <source>
        <strain evidence="2 3">DSM 102200</strain>
    </source>
</reference>
<protein>
    <submittedName>
        <fullName evidence="2">Nucleoside-diphosphate-sugar epimerase</fullName>
    </submittedName>
</protein>
<dbReference type="Proteomes" id="UP000316096">
    <property type="component" value="Unassembled WGS sequence"/>
</dbReference>
<dbReference type="SUPFAM" id="SSF51735">
    <property type="entry name" value="NAD(P)-binding Rossmann-fold domains"/>
    <property type="match status" value="1"/>
</dbReference>
<name>A0A543C0C5_9ACTN</name>
<dbReference type="InterPro" id="IPR001509">
    <property type="entry name" value="Epimerase_deHydtase"/>
</dbReference>
<comment type="caution">
    <text evidence="2">The sequence shown here is derived from an EMBL/GenBank/DDBJ whole genome shotgun (WGS) entry which is preliminary data.</text>
</comment>
<dbReference type="AlphaFoldDB" id="A0A543C0C5"/>
<dbReference type="InterPro" id="IPR051783">
    <property type="entry name" value="NAD(P)-dependent_oxidoreduct"/>
</dbReference>
<dbReference type="Gene3D" id="3.40.50.720">
    <property type="entry name" value="NAD(P)-binding Rossmann-like Domain"/>
    <property type="match status" value="1"/>
</dbReference>
<keyword evidence="3" id="KW-1185">Reference proteome</keyword>
<dbReference type="OrthoDB" id="9787292at2"/>
<dbReference type="EMBL" id="VFOZ01000002">
    <property type="protein sequence ID" value="TQL90531.1"/>
    <property type="molecule type" value="Genomic_DNA"/>
</dbReference>
<feature type="domain" description="NAD-dependent epimerase/dehydratase" evidence="1">
    <location>
        <begin position="3"/>
        <end position="224"/>
    </location>
</feature>
<dbReference type="GO" id="GO:0005737">
    <property type="term" value="C:cytoplasm"/>
    <property type="evidence" value="ECO:0007669"/>
    <property type="project" value="TreeGrafter"/>
</dbReference>
<dbReference type="PANTHER" id="PTHR48079:SF6">
    <property type="entry name" value="NAD(P)-BINDING DOMAIN-CONTAINING PROTEIN-RELATED"/>
    <property type="match status" value="1"/>
</dbReference>
<dbReference type="PANTHER" id="PTHR48079">
    <property type="entry name" value="PROTEIN YEEZ"/>
    <property type="match status" value="1"/>
</dbReference>
<proteinExistence type="predicted"/>
<gene>
    <name evidence="2" type="ORF">FB559_7838</name>
</gene>
<dbReference type="Pfam" id="PF01370">
    <property type="entry name" value="Epimerase"/>
    <property type="match status" value="1"/>
</dbReference>
<evidence type="ECO:0000313" key="2">
    <source>
        <dbReference type="EMBL" id="TQL90531.1"/>
    </source>
</evidence>
<dbReference type="GO" id="GO:0004029">
    <property type="term" value="F:aldehyde dehydrogenase (NAD+) activity"/>
    <property type="evidence" value="ECO:0007669"/>
    <property type="project" value="TreeGrafter"/>
</dbReference>
<dbReference type="RefSeq" id="WP_141962548.1">
    <property type="nucleotide sequence ID" value="NZ_VFOZ01000002.1"/>
</dbReference>